<proteinExistence type="predicted"/>
<reference evidence="2" key="1">
    <citation type="journal article" date="2020" name="mSystems">
        <title>Genome- and Community-Level Interaction Insights into Carbon Utilization and Element Cycling Functions of Hydrothermarchaeota in Hydrothermal Sediment.</title>
        <authorList>
            <person name="Zhou Z."/>
            <person name="Liu Y."/>
            <person name="Xu W."/>
            <person name="Pan J."/>
            <person name="Luo Z.H."/>
            <person name="Li M."/>
        </authorList>
    </citation>
    <scope>NUCLEOTIDE SEQUENCE [LARGE SCALE GENOMIC DNA]</scope>
    <source>
        <strain evidence="2">SpSt-1116</strain>
    </source>
</reference>
<evidence type="ECO:0000313" key="2">
    <source>
        <dbReference type="EMBL" id="HHQ80160.1"/>
    </source>
</evidence>
<dbReference type="InterPro" id="IPR004305">
    <property type="entry name" value="Thiaminase-2/PQQC"/>
</dbReference>
<dbReference type="AlphaFoldDB" id="A0A7J3ZL41"/>
<dbReference type="Pfam" id="PF03070">
    <property type="entry name" value="TENA_THI-4"/>
    <property type="match status" value="1"/>
</dbReference>
<protein>
    <submittedName>
        <fullName evidence="2">TenA family transcriptional regulator</fullName>
    </submittedName>
</protein>
<dbReference type="EMBL" id="DRZC01000025">
    <property type="protein sequence ID" value="HHQ80160.1"/>
    <property type="molecule type" value="Genomic_DNA"/>
</dbReference>
<dbReference type="SUPFAM" id="SSF48613">
    <property type="entry name" value="Heme oxygenase-like"/>
    <property type="match status" value="1"/>
</dbReference>
<evidence type="ECO:0000259" key="1">
    <source>
        <dbReference type="Pfam" id="PF03070"/>
    </source>
</evidence>
<gene>
    <name evidence="2" type="ORF">ENM78_01670</name>
</gene>
<sequence length="210" mass="23803">MPKGGEIVGSLRRELESLNKMIAEHPYLSDAERGALPREKIERFVVNQLYIIPHDLRSLGHMLSRASEPDEIRFFKAAVDGDYAAMQELLKLAGELGIGLESATRADPEAVAYTHYLAWLASYATPGQAAVALVVNLPVWGAAVGRLGRALKERYGIKETGLFELFAQDYSSFEEMAYPIIERYENLEAYRLVARMIQHYEKMFWDAIYR</sequence>
<dbReference type="InterPro" id="IPR016084">
    <property type="entry name" value="Haem_Oase-like_multi-hlx"/>
</dbReference>
<organism evidence="2">
    <name type="scientific">Fervidicoccus fontis</name>
    <dbReference type="NCBI Taxonomy" id="683846"/>
    <lineage>
        <taxon>Archaea</taxon>
        <taxon>Thermoproteota</taxon>
        <taxon>Thermoprotei</taxon>
        <taxon>Fervidicoccales</taxon>
        <taxon>Fervidicoccaceae</taxon>
        <taxon>Fervidicoccus</taxon>
    </lineage>
</organism>
<name>A0A7J3ZL41_9CREN</name>
<feature type="domain" description="Thiaminase-2/PQQC" evidence="1">
    <location>
        <begin position="14"/>
        <end position="210"/>
    </location>
</feature>
<comment type="caution">
    <text evidence="2">The sequence shown here is derived from an EMBL/GenBank/DDBJ whole genome shotgun (WGS) entry which is preliminary data.</text>
</comment>
<accession>A0A7J3ZL41</accession>
<dbReference type="Gene3D" id="1.20.910.10">
    <property type="entry name" value="Heme oxygenase-like"/>
    <property type="match status" value="1"/>
</dbReference>